<dbReference type="CDD" id="cd00190">
    <property type="entry name" value="Tryp_SPc"/>
    <property type="match status" value="2"/>
</dbReference>
<keyword evidence="1" id="KW-1015">Disulfide bond</keyword>
<dbReference type="Gene3D" id="2.40.10.10">
    <property type="entry name" value="Trypsin-like serine proteases"/>
    <property type="match status" value="2"/>
</dbReference>
<proteinExistence type="inferred from homology"/>
<dbReference type="Proteomes" id="UP000887540">
    <property type="component" value="Unplaced"/>
</dbReference>
<dbReference type="SUPFAM" id="SSF50494">
    <property type="entry name" value="Trypsin-like serine proteases"/>
    <property type="match status" value="2"/>
</dbReference>
<dbReference type="Pfam" id="PF00089">
    <property type="entry name" value="Trypsin"/>
    <property type="match status" value="2"/>
</dbReference>
<evidence type="ECO:0000256" key="1">
    <source>
        <dbReference type="ARBA" id="ARBA00023157"/>
    </source>
</evidence>
<dbReference type="GO" id="GO:0004252">
    <property type="term" value="F:serine-type endopeptidase activity"/>
    <property type="evidence" value="ECO:0007669"/>
    <property type="project" value="InterPro"/>
</dbReference>
<dbReference type="GO" id="GO:0006508">
    <property type="term" value="P:proteolysis"/>
    <property type="evidence" value="ECO:0007669"/>
    <property type="project" value="InterPro"/>
</dbReference>
<evidence type="ECO:0000259" key="3">
    <source>
        <dbReference type="PROSITE" id="PS50240"/>
    </source>
</evidence>
<accession>A0A914CIH6</accession>
<dbReference type="InterPro" id="IPR043504">
    <property type="entry name" value="Peptidase_S1_PA_chymotrypsin"/>
</dbReference>
<feature type="domain" description="Peptidase S1" evidence="3">
    <location>
        <begin position="279"/>
        <end position="531"/>
    </location>
</feature>
<dbReference type="InterPro" id="IPR051487">
    <property type="entry name" value="Ser/Thr_Proteases_Immune/Dev"/>
</dbReference>
<evidence type="ECO:0000313" key="5">
    <source>
        <dbReference type="WBParaSite" id="ACRNAN_scaffold11149.g7815.t1"/>
    </source>
</evidence>
<sequence length="559" mass="61505">MQIVNFTGNVSSVRDCGVTLLSTQYALTSGRCVQLALSQNGAIFHTIRFGILNRTDYTVENNNIAQAWIYPLYNESHILHNIALIKLGKNVTFGPNIQPICIPTDDSSLTTKHNSVAGWGWWSLDADYCGNQYTNYANSSSQILVKTTVPVINNVLCQLYYPDDDYNITFTNNTLCAGSDFTGAATVDDWGTPLMVPDARGAWFQTGIYSAYFYNEDQHDILGQRLYTRVSSYCDWLSNLTNNDVQCYQPKPPSPPPPPPKNICGNRNSNFTSMLSNNIYGGCFAQQGEFPWEGLMEIYSSTTGATLQYCGVTLLSSNYALTTASCLTISRYAGYSHIIRFGMANRTDSKVIVNTIAQGFINPQYINNGILHNVGIIRLTVSMNFNDNIQPICIPNDDSSLITQANTVAGWGAWSLDSRYCGNESTSINRTTSEILVKTKVPVINNYLCQLYYPSFNTSLTPDTLCAGSDSNGASNVSDWATPLMVPDTNGVWFQTGVMSVFFYTPQKTILAQRVYARVSSYCAWFNATTNGEVQCVAVNATLNAETTTTAPATPTVSI</sequence>
<feature type="domain" description="Peptidase S1" evidence="3">
    <location>
        <begin position="1"/>
        <end position="242"/>
    </location>
</feature>
<dbReference type="InterPro" id="IPR009003">
    <property type="entry name" value="Peptidase_S1_PA"/>
</dbReference>
<organism evidence="4 5">
    <name type="scientific">Acrobeloides nanus</name>
    <dbReference type="NCBI Taxonomy" id="290746"/>
    <lineage>
        <taxon>Eukaryota</taxon>
        <taxon>Metazoa</taxon>
        <taxon>Ecdysozoa</taxon>
        <taxon>Nematoda</taxon>
        <taxon>Chromadorea</taxon>
        <taxon>Rhabditida</taxon>
        <taxon>Tylenchina</taxon>
        <taxon>Cephalobomorpha</taxon>
        <taxon>Cephaloboidea</taxon>
        <taxon>Cephalobidae</taxon>
        <taxon>Acrobeloides</taxon>
    </lineage>
</organism>
<keyword evidence="4" id="KW-1185">Reference proteome</keyword>
<comment type="similarity">
    <text evidence="2">Belongs to the peptidase S1 family. CLIP subfamily.</text>
</comment>
<dbReference type="PROSITE" id="PS50240">
    <property type="entry name" value="TRYPSIN_DOM"/>
    <property type="match status" value="2"/>
</dbReference>
<evidence type="ECO:0000313" key="4">
    <source>
        <dbReference type="Proteomes" id="UP000887540"/>
    </source>
</evidence>
<dbReference type="WBParaSite" id="ACRNAN_scaffold11149.g7815.t1">
    <property type="protein sequence ID" value="ACRNAN_scaffold11149.g7815.t1"/>
    <property type="gene ID" value="ACRNAN_scaffold11149.g7815"/>
</dbReference>
<dbReference type="InterPro" id="IPR001254">
    <property type="entry name" value="Trypsin_dom"/>
</dbReference>
<name>A0A914CIH6_9BILA</name>
<dbReference type="AlphaFoldDB" id="A0A914CIH6"/>
<dbReference type="PANTHER" id="PTHR24256">
    <property type="entry name" value="TRYPTASE-RELATED"/>
    <property type="match status" value="1"/>
</dbReference>
<dbReference type="SMART" id="SM00020">
    <property type="entry name" value="Tryp_SPc"/>
    <property type="match status" value="2"/>
</dbReference>
<reference evidence="5" key="1">
    <citation type="submission" date="2022-11" db="UniProtKB">
        <authorList>
            <consortium name="WormBaseParasite"/>
        </authorList>
    </citation>
    <scope>IDENTIFICATION</scope>
</reference>
<evidence type="ECO:0000256" key="2">
    <source>
        <dbReference type="ARBA" id="ARBA00024195"/>
    </source>
</evidence>
<protein>
    <submittedName>
        <fullName evidence="5">Peptidase S1 domain-containing protein</fullName>
    </submittedName>
</protein>